<gene>
    <name evidence="3" type="primary">LOC105430854</name>
</gene>
<accession>A0A6I9XD28</accession>
<feature type="transmembrane region" description="Helical" evidence="1">
    <location>
        <begin position="136"/>
        <end position="158"/>
    </location>
</feature>
<dbReference type="SUPFAM" id="SSF103481">
    <property type="entry name" value="Multidrug resistance efflux transporter EmrE"/>
    <property type="match status" value="1"/>
</dbReference>
<dbReference type="RefSeq" id="XP_011642901.1">
    <property type="nucleotide sequence ID" value="XM_011644599.1"/>
</dbReference>
<proteinExistence type="predicted"/>
<dbReference type="Gene3D" id="1.10.3730.20">
    <property type="match status" value="1"/>
</dbReference>
<keyword evidence="1" id="KW-1133">Transmembrane helix</keyword>
<evidence type="ECO:0000256" key="1">
    <source>
        <dbReference type="SAM" id="Phobius"/>
    </source>
</evidence>
<organism evidence="2 3">
    <name type="scientific">Pogonomyrmex barbatus</name>
    <name type="common">red harvester ant</name>
    <dbReference type="NCBI Taxonomy" id="144034"/>
    <lineage>
        <taxon>Eukaryota</taxon>
        <taxon>Metazoa</taxon>
        <taxon>Ecdysozoa</taxon>
        <taxon>Arthropoda</taxon>
        <taxon>Hexapoda</taxon>
        <taxon>Insecta</taxon>
        <taxon>Pterygota</taxon>
        <taxon>Neoptera</taxon>
        <taxon>Endopterygota</taxon>
        <taxon>Hymenoptera</taxon>
        <taxon>Apocrita</taxon>
        <taxon>Aculeata</taxon>
        <taxon>Formicoidea</taxon>
        <taxon>Formicidae</taxon>
        <taxon>Myrmicinae</taxon>
        <taxon>Pogonomyrmex</taxon>
    </lineage>
</organism>
<keyword evidence="2" id="KW-1185">Reference proteome</keyword>
<dbReference type="PANTHER" id="PTHR31965">
    <property type="entry name" value="TRANSMEMBRANE PROTEIN 42"/>
    <property type="match status" value="1"/>
</dbReference>
<sequence length="231" mass="24861">MTHRPSFATVSLYDRPRYRLEFVFPILVGVDKNSESYRSCGGTAPLTACSLIRVSRATNDLGPRPSSRRSRQRHPVANIRISIRFRYVHLSTDMEGRDDGASGGAHLAVFAGIFATGGSLLGKLAGGADASSLLSLLLKGVLLVCMIICNTVGCTFFVKALHGSGSSLPITIASSATSYVCSAFVGFVIFNESTSLTWWCGTFLVLFGLMLICYVPAEKDASAIKEKLKHQ</sequence>
<dbReference type="AlphaFoldDB" id="A0A6I9XD28"/>
<feature type="transmembrane region" description="Helical" evidence="1">
    <location>
        <begin position="196"/>
        <end position="217"/>
    </location>
</feature>
<evidence type="ECO:0000313" key="3">
    <source>
        <dbReference type="RefSeq" id="XP_011642901.1"/>
    </source>
</evidence>
<feature type="transmembrane region" description="Helical" evidence="1">
    <location>
        <begin position="170"/>
        <end position="190"/>
    </location>
</feature>
<keyword evidence="1" id="KW-0812">Transmembrane</keyword>
<evidence type="ECO:0000313" key="2">
    <source>
        <dbReference type="Proteomes" id="UP000504615"/>
    </source>
</evidence>
<protein>
    <submittedName>
        <fullName evidence="3">Uncharacterized protein LOC105430854 isoform X1</fullName>
    </submittedName>
</protein>
<dbReference type="InterPro" id="IPR039632">
    <property type="entry name" value="TMEM42"/>
</dbReference>
<dbReference type="GeneID" id="105430854"/>
<dbReference type="OrthoDB" id="5854584at2759"/>
<dbReference type="KEGG" id="pbar:105430854"/>
<name>A0A6I9XD28_9HYME</name>
<keyword evidence="1" id="KW-0472">Membrane</keyword>
<feature type="transmembrane region" description="Helical" evidence="1">
    <location>
        <begin position="104"/>
        <end position="124"/>
    </location>
</feature>
<reference evidence="3" key="1">
    <citation type="submission" date="2025-08" db="UniProtKB">
        <authorList>
            <consortium name="RefSeq"/>
        </authorList>
    </citation>
    <scope>IDENTIFICATION</scope>
</reference>
<dbReference type="PANTHER" id="PTHR31965:SF1">
    <property type="entry name" value="TRANSMEMBRANE PROTEIN 42"/>
    <property type="match status" value="1"/>
</dbReference>
<dbReference type="Proteomes" id="UP000504615">
    <property type="component" value="Unplaced"/>
</dbReference>
<dbReference type="InterPro" id="IPR037185">
    <property type="entry name" value="EmrE-like"/>
</dbReference>